<feature type="compositionally biased region" description="Polar residues" evidence="9">
    <location>
        <begin position="49"/>
        <end position="59"/>
    </location>
</feature>
<accession>A0A9P6RDW0</accession>
<evidence type="ECO:0000256" key="3">
    <source>
        <dbReference type="ARBA" id="ARBA00022603"/>
    </source>
</evidence>
<feature type="region of interest" description="Disordered" evidence="9">
    <location>
        <begin position="1"/>
        <end position="141"/>
    </location>
</feature>
<sequence>MSKLTESAAQEAFASTELSASTPETAASTASLSSTGSSSNNHGSTTATQSHDSTSNDNDGINEGKKNPFWKPRAPPILGPDGQPLSRNATKRLLKQQQFLERKPLLRQQEKLKRKQKNKERHDAIEAGLIAPPPKRHKSDQVQTGITIGIDMSFDDLMLEKEIKSMVDQIKRCYSYNRTSEKIVHLALTSFTGPSRDEFQKRANGYELWKNFTIHDDGLEKVWPSEEVPGKDHLEELRRLQVIASAKSEAVKAKALAAIAAKAAEGAASQVGAGGSSVEATPSTPSLNNEQQQLPPTTSTLTSESTPTAAEIRIMEQERLAKEEQLATIPAVKKIVYLSADSPNTITQLESGTCYVLGGIVDKNRYPNLCQSKAEKLGVETAQLPIGEYIQMSSRRILTVNQVFEILLQFTECNDWKEAFLKVIPQRKLEEKPRVRRSADAWRGDPALRTTLVTGSTDSAKGSGSNSVASSVTGDGEHDDESEDESDGHQGHDLPEEGKDSGAA</sequence>
<name>A0A9P6RDW0_9FUNG</name>
<evidence type="ECO:0000313" key="11">
    <source>
        <dbReference type="EMBL" id="KAG0315216.1"/>
    </source>
</evidence>
<dbReference type="InterPro" id="IPR007356">
    <property type="entry name" value="tRNA_m1G_MeTrfase_euk"/>
</dbReference>
<dbReference type="GO" id="GO:0052905">
    <property type="term" value="F:tRNA (guanosine(9)-N1)-methyltransferase activity"/>
    <property type="evidence" value="ECO:0007669"/>
    <property type="project" value="UniProtKB-EC"/>
</dbReference>
<dbReference type="InterPro" id="IPR028564">
    <property type="entry name" value="MT_TRM10-typ"/>
</dbReference>
<dbReference type="PROSITE" id="PS51675">
    <property type="entry name" value="SAM_MT_TRM10"/>
    <property type="match status" value="1"/>
</dbReference>
<dbReference type="PANTHER" id="PTHR13563">
    <property type="entry name" value="TRNA (GUANINE-9-) METHYLTRANSFERASE"/>
    <property type="match status" value="1"/>
</dbReference>
<keyword evidence="4" id="KW-0808">Transferase</keyword>
<feature type="compositionally biased region" description="Basic and acidic residues" evidence="9">
    <location>
        <begin position="100"/>
        <end position="111"/>
    </location>
</feature>
<feature type="region of interest" description="Disordered" evidence="9">
    <location>
        <begin position="447"/>
        <end position="504"/>
    </location>
</feature>
<feature type="compositionally biased region" description="Polar residues" evidence="9">
    <location>
        <begin position="451"/>
        <end position="473"/>
    </location>
</feature>
<feature type="domain" description="SAM-dependent MTase TRM10-type" evidence="10">
    <location>
        <begin position="134"/>
        <end position="431"/>
    </location>
</feature>
<feature type="compositionally biased region" description="Basic and acidic residues" evidence="9">
    <location>
        <begin position="487"/>
        <end position="504"/>
    </location>
</feature>
<dbReference type="PANTHER" id="PTHR13563:SF13">
    <property type="entry name" value="TRNA METHYLTRANSFERASE 10 HOMOLOG A"/>
    <property type="match status" value="1"/>
</dbReference>
<keyword evidence="12" id="KW-1185">Reference proteome</keyword>
<comment type="caution">
    <text evidence="11">The sequence shown here is derived from an EMBL/GenBank/DDBJ whole genome shotgun (WGS) entry which is preliminary data.</text>
</comment>
<evidence type="ECO:0000256" key="8">
    <source>
        <dbReference type="ARBA" id="ARBA00048434"/>
    </source>
</evidence>
<evidence type="ECO:0000256" key="6">
    <source>
        <dbReference type="ARBA" id="ARBA00031792"/>
    </source>
</evidence>
<dbReference type="EC" id="2.1.1.221" evidence="1"/>
<keyword evidence="5" id="KW-0949">S-adenosyl-L-methionine</keyword>
<evidence type="ECO:0000256" key="4">
    <source>
        <dbReference type="ARBA" id="ARBA00022679"/>
    </source>
</evidence>
<proteinExistence type="predicted"/>
<dbReference type="Gene3D" id="3.40.1280.30">
    <property type="match status" value="2"/>
</dbReference>
<reference evidence="11" key="1">
    <citation type="journal article" date="2020" name="Fungal Divers.">
        <title>Resolving the Mortierellaceae phylogeny through synthesis of multi-gene phylogenetics and phylogenomics.</title>
        <authorList>
            <person name="Vandepol N."/>
            <person name="Liber J."/>
            <person name="Desiro A."/>
            <person name="Na H."/>
            <person name="Kennedy M."/>
            <person name="Barry K."/>
            <person name="Grigoriev I.V."/>
            <person name="Miller A.N."/>
            <person name="O'Donnell K."/>
            <person name="Stajich J.E."/>
            <person name="Bonito G."/>
        </authorList>
    </citation>
    <scope>NUCLEOTIDE SEQUENCE</scope>
    <source>
        <strain evidence="11">REB-010B</strain>
    </source>
</reference>
<dbReference type="InterPro" id="IPR038459">
    <property type="entry name" value="MT_TRM10-typ_sf"/>
</dbReference>
<dbReference type="EMBL" id="JAAAIP010000554">
    <property type="protein sequence ID" value="KAG0315216.1"/>
    <property type="molecule type" value="Genomic_DNA"/>
</dbReference>
<feature type="compositionally biased region" description="Low complexity" evidence="9">
    <location>
        <begin position="14"/>
        <end position="48"/>
    </location>
</feature>
<evidence type="ECO:0000256" key="9">
    <source>
        <dbReference type="SAM" id="MobiDB-lite"/>
    </source>
</evidence>
<dbReference type="GO" id="GO:0000049">
    <property type="term" value="F:tRNA binding"/>
    <property type="evidence" value="ECO:0007669"/>
    <property type="project" value="TreeGrafter"/>
</dbReference>
<dbReference type="AlphaFoldDB" id="A0A9P6RDW0"/>
<keyword evidence="3" id="KW-0489">Methyltransferase</keyword>
<evidence type="ECO:0000256" key="5">
    <source>
        <dbReference type="ARBA" id="ARBA00022691"/>
    </source>
</evidence>
<evidence type="ECO:0000259" key="10">
    <source>
        <dbReference type="PROSITE" id="PS51675"/>
    </source>
</evidence>
<dbReference type="GO" id="GO:0002939">
    <property type="term" value="P:tRNA N1-guanine methylation"/>
    <property type="evidence" value="ECO:0007669"/>
    <property type="project" value="TreeGrafter"/>
</dbReference>
<evidence type="ECO:0000256" key="1">
    <source>
        <dbReference type="ARBA" id="ARBA00012797"/>
    </source>
</evidence>
<protein>
    <recommendedName>
        <fullName evidence="2">tRNA (guanine(9)-N1)-methyltransferase</fullName>
        <ecNumber evidence="1">2.1.1.221</ecNumber>
    </recommendedName>
    <alternativeName>
        <fullName evidence="7">tRNA methyltransferase 10</fullName>
    </alternativeName>
    <alternativeName>
        <fullName evidence="6">tRNA(m1G9)-methyltransferase</fullName>
    </alternativeName>
</protein>
<evidence type="ECO:0000256" key="7">
    <source>
        <dbReference type="ARBA" id="ARBA00032166"/>
    </source>
</evidence>
<dbReference type="Proteomes" id="UP000738325">
    <property type="component" value="Unassembled WGS sequence"/>
</dbReference>
<feature type="region of interest" description="Disordered" evidence="9">
    <location>
        <begin position="272"/>
        <end position="307"/>
    </location>
</feature>
<dbReference type="OrthoDB" id="278300at2759"/>
<gene>
    <name evidence="11" type="primary">TRM10</name>
    <name evidence="11" type="ORF">BGZ99_007603</name>
</gene>
<feature type="compositionally biased region" description="Low complexity" evidence="9">
    <location>
        <begin position="290"/>
        <end position="307"/>
    </location>
</feature>
<dbReference type="CDD" id="cd18089">
    <property type="entry name" value="SPOUT_Trm10-like"/>
    <property type="match status" value="1"/>
</dbReference>
<dbReference type="GO" id="GO:0005634">
    <property type="term" value="C:nucleus"/>
    <property type="evidence" value="ECO:0007669"/>
    <property type="project" value="TreeGrafter"/>
</dbReference>
<feature type="compositionally biased region" description="Acidic residues" evidence="9">
    <location>
        <begin position="477"/>
        <end position="486"/>
    </location>
</feature>
<evidence type="ECO:0000313" key="12">
    <source>
        <dbReference type="Proteomes" id="UP000738325"/>
    </source>
</evidence>
<comment type="catalytic activity">
    <reaction evidence="8">
        <text>guanosine(9) in tRNA + S-adenosyl-L-methionine = N(1)-methylguanosine(9) in tRNA + S-adenosyl-L-homocysteine + H(+)</text>
        <dbReference type="Rhea" id="RHEA:43156"/>
        <dbReference type="Rhea" id="RHEA-COMP:10367"/>
        <dbReference type="Rhea" id="RHEA-COMP:10368"/>
        <dbReference type="ChEBI" id="CHEBI:15378"/>
        <dbReference type="ChEBI" id="CHEBI:57856"/>
        <dbReference type="ChEBI" id="CHEBI:59789"/>
        <dbReference type="ChEBI" id="CHEBI:73542"/>
        <dbReference type="ChEBI" id="CHEBI:74269"/>
        <dbReference type="EC" id="2.1.1.221"/>
    </reaction>
</comment>
<evidence type="ECO:0000256" key="2">
    <source>
        <dbReference type="ARBA" id="ARBA00020451"/>
    </source>
</evidence>
<organism evidence="11 12">
    <name type="scientific">Dissophora globulifera</name>
    <dbReference type="NCBI Taxonomy" id="979702"/>
    <lineage>
        <taxon>Eukaryota</taxon>
        <taxon>Fungi</taxon>
        <taxon>Fungi incertae sedis</taxon>
        <taxon>Mucoromycota</taxon>
        <taxon>Mortierellomycotina</taxon>
        <taxon>Mortierellomycetes</taxon>
        <taxon>Mortierellales</taxon>
        <taxon>Mortierellaceae</taxon>
        <taxon>Dissophora</taxon>
    </lineage>
</organism>